<dbReference type="Pfam" id="PF03765">
    <property type="entry name" value="CRAL_TRIO_N"/>
    <property type="match status" value="1"/>
</dbReference>
<protein>
    <submittedName>
        <fullName evidence="4">CRAL-TRIO domain-containing protein C3H8.02</fullName>
    </submittedName>
</protein>
<dbReference type="InterPro" id="IPR001251">
    <property type="entry name" value="CRAL-TRIO_dom"/>
</dbReference>
<dbReference type="Pfam" id="PF00650">
    <property type="entry name" value="CRAL_TRIO"/>
    <property type="match status" value="2"/>
</dbReference>
<dbReference type="InterPro" id="IPR011074">
    <property type="entry name" value="CRAL/TRIO_N_dom"/>
</dbReference>
<proteinExistence type="predicted"/>
<dbReference type="PROSITE" id="PS50191">
    <property type="entry name" value="CRAL_TRIO"/>
    <property type="match status" value="1"/>
</dbReference>
<dbReference type="STRING" id="78410.A0A0P7BDJ2"/>
<dbReference type="PANTHER" id="PTHR46590:SF1">
    <property type="entry name" value="PHOSPHATIDYLINOSITOL TRANSFER PROTEIN CSR1"/>
    <property type="match status" value="1"/>
</dbReference>
<evidence type="ECO:0000256" key="1">
    <source>
        <dbReference type="SAM" id="MobiDB-lite"/>
    </source>
</evidence>
<accession>A0A0P7BDJ2</accession>
<feature type="compositionally biased region" description="Low complexity" evidence="1">
    <location>
        <begin position="246"/>
        <end position="259"/>
    </location>
</feature>
<name>A0A0P7BDJ2_9HYPO</name>
<evidence type="ECO:0000313" key="4">
    <source>
        <dbReference type="EMBL" id="KPM38535.1"/>
    </source>
</evidence>
<dbReference type="AlphaFoldDB" id="A0A0P7BDJ2"/>
<feature type="transmembrane region" description="Helical" evidence="2">
    <location>
        <begin position="127"/>
        <end position="147"/>
    </location>
</feature>
<dbReference type="Gene3D" id="3.40.525.10">
    <property type="entry name" value="CRAL-TRIO lipid binding domain"/>
    <property type="match status" value="1"/>
</dbReference>
<gene>
    <name evidence="4" type="ORF">AK830_g8015</name>
</gene>
<keyword evidence="2" id="KW-0812">Transmembrane</keyword>
<dbReference type="PANTHER" id="PTHR46590">
    <property type="entry name" value="PHOSPHATIDYLINOSITOL TRANSFER PROTEIN CSR1-RELATED"/>
    <property type="match status" value="1"/>
</dbReference>
<dbReference type="CDD" id="cd00170">
    <property type="entry name" value="SEC14"/>
    <property type="match status" value="1"/>
</dbReference>
<dbReference type="InterPro" id="IPR036865">
    <property type="entry name" value="CRAL-TRIO_dom_sf"/>
</dbReference>
<keyword evidence="2" id="KW-1133">Transmembrane helix</keyword>
<dbReference type="EMBL" id="LKCW01000131">
    <property type="protein sequence ID" value="KPM38535.1"/>
    <property type="molecule type" value="Genomic_DNA"/>
</dbReference>
<evidence type="ECO:0000256" key="2">
    <source>
        <dbReference type="SAM" id="Phobius"/>
    </source>
</evidence>
<feature type="region of interest" description="Disordered" evidence="1">
    <location>
        <begin position="237"/>
        <end position="266"/>
    </location>
</feature>
<evidence type="ECO:0000259" key="3">
    <source>
        <dbReference type="PROSITE" id="PS50191"/>
    </source>
</evidence>
<dbReference type="SMART" id="SM01100">
    <property type="entry name" value="CRAL_TRIO_N"/>
    <property type="match status" value="1"/>
</dbReference>
<evidence type="ECO:0000313" key="5">
    <source>
        <dbReference type="Proteomes" id="UP000050424"/>
    </source>
</evidence>
<organism evidence="4 5">
    <name type="scientific">Neonectria ditissima</name>
    <dbReference type="NCBI Taxonomy" id="78410"/>
    <lineage>
        <taxon>Eukaryota</taxon>
        <taxon>Fungi</taxon>
        <taxon>Dikarya</taxon>
        <taxon>Ascomycota</taxon>
        <taxon>Pezizomycotina</taxon>
        <taxon>Sordariomycetes</taxon>
        <taxon>Hypocreomycetidae</taxon>
        <taxon>Hypocreales</taxon>
        <taxon>Nectriaceae</taxon>
        <taxon>Neonectria</taxon>
    </lineage>
</organism>
<dbReference type="InterPro" id="IPR052432">
    <property type="entry name" value="PITP/CRAL-TRIO"/>
</dbReference>
<sequence length="654" mass="73141">MNSRLRPFLSSDKLRPTSSLPLLRSLPAHPPRAVRSFATPRQSPLTTSALVGNQPQSTCFGTTSVETSLPVFQPAAKSLSSKLPSFGRSRSRVTLTLFVPTAGRQYGTVTGKPTLGSTKAPRLEASLLYTTVVAASIIAAVFVASLWTVKDSAVNSSEPQELQEPIEVMAFEVPPGRPDNLTPEQEEKLRKLWASIFQLCGVADDDSASSTADVLASKEKEDAIAAEADAPKKKRFGVFRKKDSKSGTSTPTSTDSPAGGDDDKYGQTKHFYETLANETPESIRATIWSMVKHDHPDALVLRFLRARKWDVEKALVMLVSTMNWRHTDMHVDDDIMKNGDGAAILDEKDAKSPTRQVSQDVLAQLRMGKSFLHGTDKNGRPICVVRVRLHKQGEQCEASLERYTVYIIETARMVLETPVDTACVVFDMTGFSMANMDYTPVKFMIKCFEANYPESLGAVLVHKAPWVFQGKLIYDRLQISEKAATNWRRKGIWKIIRGWLDPVVASKVHFTNNRTELEEFIEPKHMIKELEGDEDWEYKYIEPIAGENDKMKDIETRDRLIEAREELVKKYEHATREWIRHPEGDEAKAIKAERAKLAEQLKVDYWNLDQYVRARTLYDRQGAIQGGGKTNWYSAPKAAVPSASAVSTSADDLD</sequence>
<dbReference type="OrthoDB" id="43460at2759"/>
<feature type="domain" description="CRAL-TRIO" evidence="3">
    <location>
        <begin position="358"/>
        <end position="538"/>
    </location>
</feature>
<comment type="caution">
    <text evidence="4">The sequence shown here is derived from an EMBL/GenBank/DDBJ whole genome shotgun (WGS) entry which is preliminary data.</text>
</comment>
<reference evidence="4 5" key="1">
    <citation type="submission" date="2015-09" db="EMBL/GenBank/DDBJ databases">
        <title>Draft genome of a European isolate of the apple canker pathogen Neonectria ditissima.</title>
        <authorList>
            <person name="Gomez-Cortecero A."/>
            <person name="Harrison R.J."/>
            <person name="Armitage A.D."/>
        </authorList>
    </citation>
    <scope>NUCLEOTIDE SEQUENCE [LARGE SCALE GENOMIC DNA]</scope>
    <source>
        <strain evidence="4 5">R09/05</strain>
    </source>
</reference>
<dbReference type="Proteomes" id="UP000050424">
    <property type="component" value="Unassembled WGS sequence"/>
</dbReference>
<dbReference type="SUPFAM" id="SSF46938">
    <property type="entry name" value="CRAL/TRIO N-terminal domain"/>
    <property type="match status" value="1"/>
</dbReference>
<dbReference type="InterPro" id="IPR036273">
    <property type="entry name" value="CRAL/TRIO_N_dom_sf"/>
</dbReference>
<dbReference type="SUPFAM" id="SSF52087">
    <property type="entry name" value="CRAL/TRIO domain"/>
    <property type="match status" value="1"/>
</dbReference>
<keyword evidence="5" id="KW-1185">Reference proteome</keyword>
<dbReference type="SMART" id="SM00516">
    <property type="entry name" value="SEC14"/>
    <property type="match status" value="1"/>
</dbReference>
<keyword evidence="2" id="KW-0472">Membrane</keyword>